<sequence length="192" mass="22575">MMLKIVKGFTLIFLGILLIACEKGKITSSLSDFKDTTLEKVKANLSGLPFLGRFIKLHPAPKELYKKTEEKMALLNLSQAKDLYPQEYAELSKKWERAKAYYKKKYFLSAEKVLKEVLKSAEELLNKVEDYNRNLKEKALLKYKEREKALLEKSLKGEKEIVKVRLYLWRLKNLIELGKYDEFEKELEKTPF</sequence>
<dbReference type="Proteomes" id="UP000068196">
    <property type="component" value="Chromosome"/>
</dbReference>
<name>A0A0U5APY8_9BACT</name>
<reference evidence="3" key="2">
    <citation type="journal article" date="2016" name="Int. J. Syst. Evol. Microbiol.">
        <title>Caldimicrobium thiodismutans sp. nov., a sulfur-disproportionating bacterium isolated from a hot spring.</title>
        <authorList>
            <person name="Kojima H."/>
            <person name="Umezawa K."/>
            <person name="Fukui M."/>
        </authorList>
    </citation>
    <scope>NUCLEOTIDE SEQUENCE [LARGE SCALE GENOMIC DNA]</scope>
    <source>
        <strain evidence="3">TF1</strain>
    </source>
</reference>
<dbReference type="AlphaFoldDB" id="A0A0U5APY8"/>
<dbReference type="EMBL" id="AP014945">
    <property type="protein sequence ID" value="BAU22897.1"/>
    <property type="molecule type" value="Genomic_DNA"/>
</dbReference>
<protein>
    <submittedName>
        <fullName evidence="2">Uncharacterized protein</fullName>
    </submittedName>
</protein>
<gene>
    <name evidence="2" type="ORF">THC_0503</name>
</gene>
<evidence type="ECO:0000256" key="1">
    <source>
        <dbReference type="SAM" id="Coils"/>
    </source>
</evidence>
<accession>A0A0U5APY8</accession>
<feature type="coiled-coil region" evidence="1">
    <location>
        <begin position="114"/>
        <end position="141"/>
    </location>
</feature>
<dbReference type="KEGG" id="cthi:THC_0503"/>
<evidence type="ECO:0000313" key="3">
    <source>
        <dbReference type="Proteomes" id="UP000068196"/>
    </source>
</evidence>
<reference evidence="2 3" key="1">
    <citation type="journal article" date="2016" name="Int. J. Syst. Evol. Microbiol.">
        <title>Caldimicrobium thiodismutans sp. nov., a sulfur-disproportionating bacterium isolated from a hot spring, and emended description of the genus Caldimicrobium.</title>
        <authorList>
            <person name="Kojima H."/>
            <person name="Umezawa K."/>
            <person name="Fukui M."/>
        </authorList>
    </citation>
    <scope>NUCLEOTIDE SEQUENCE [LARGE SCALE GENOMIC DNA]</scope>
    <source>
        <strain evidence="2 3">TF1</strain>
    </source>
</reference>
<dbReference type="PROSITE" id="PS51257">
    <property type="entry name" value="PROKAR_LIPOPROTEIN"/>
    <property type="match status" value="1"/>
</dbReference>
<evidence type="ECO:0000313" key="2">
    <source>
        <dbReference type="EMBL" id="BAU22897.1"/>
    </source>
</evidence>
<keyword evidence="1" id="KW-0175">Coiled coil</keyword>
<organism evidence="2 3">
    <name type="scientific">Caldimicrobium thiodismutans</name>
    <dbReference type="NCBI Taxonomy" id="1653476"/>
    <lineage>
        <taxon>Bacteria</taxon>
        <taxon>Pseudomonadati</taxon>
        <taxon>Thermodesulfobacteriota</taxon>
        <taxon>Thermodesulfobacteria</taxon>
        <taxon>Thermodesulfobacteriales</taxon>
        <taxon>Thermodesulfobacteriaceae</taxon>
        <taxon>Caldimicrobium</taxon>
    </lineage>
</organism>
<dbReference type="STRING" id="1653476.THC_0503"/>
<keyword evidence="3" id="KW-1185">Reference proteome</keyword>
<proteinExistence type="predicted"/>